<gene>
    <name evidence="1" type="ORF">MSG28_008227</name>
</gene>
<keyword evidence="2" id="KW-1185">Reference proteome</keyword>
<sequence length="405" mass="46117">AEFGLSTRGNTLIRIGEFTFYRQRAQGKKVRWWCQAAQRGCKAAIYTIDNKIIKRVGEDLVQCVPTRKGHQILYKGYTYVFKSRLQCGAEQWCCSYRQKTDKQELPEWVSIYFLKKGDNDFRCNICDKAIKTTQKSLELLDHIRESHSEVIDLHRNPDSTLGFRIEFLQLNVLNEDTGDHKSQPVMLTDICEGPTEEVVSEKVKTVSDSETSNVQYVLIPGKKNTIIFRCNICNVVLSIKGCNTNNMNRHVRTRHPSIYKVEVGSKGEAEPILDLGCEVETPYAVKTEEITASTQAQCKLCNRNISHGGNATGNMNRHIKMIHKEVYTTADLDIGKIADDNSWVWKVFESDEDDFYSCKICHFKCMKFSSIDKSVLCILKHLKADHGVISGDQIITSVDCDTSHH</sequence>
<proteinExistence type="predicted"/>
<reference evidence="1 2" key="1">
    <citation type="journal article" date="2022" name="Genome Biol. Evol.">
        <title>The Spruce Budworm Genome: Reconstructing the Evolutionary History of Antifreeze Proteins.</title>
        <authorList>
            <person name="Beliveau C."/>
            <person name="Gagne P."/>
            <person name="Picq S."/>
            <person name="Vernygora O."/>
            <person name="Keeling C.I."/>
            <person name="Pinkney K."/>
            <person name="Doucet D."/>
            <person name="Wen F."/>
            <person name="Johnston J.S."/>
            <person name="Maaroufi H."/>
            <person name="Boyle B."/>
            <person name="Laroche J."/>
            <person name="Dewar K."/>
            <person name="Juretic N."/>
            <person name="Blackburn G."/>
            <person name="Nisole A."/>
            <person name="Brunet B."/>
            <person name="Brandao M."/>
            <person name="Lumley L."/>
            <person name="Duan J."/>
            <person name="Quan G."/>
            <person name="Lucarotti C.J."/>
            <person name="Roe A.D."/>
            <person name="Sperling F.A.H."/>
            <person name="Levesque R.C."/>
            <person name="Cusson M."/>
        </authorList>
    </citation>
    <scope>NUCLEOTIDE SEQUENCE [LARGE SCALE GENOMIC DNA]</scope>
    <source>
        <strain evidence="1">Glfc:IPQL:Cfum</strain>
    </source>
</reference>
<evidence type="ECO:0000313" key="2">
    <source>
        <dbReference type="Proteomes" id="UP001064048"/>
    </source>
</evidence>
<feature type="non-terminal residue" evidence="1">
    <location>
        <position position="1"/>
    </location>
</feature>
<dbReference type="EMBL" id="CM046113">
    <property type="protein sequence ID" value="KAI8421136.1"/>
    <property type="molecule type" value="Genomic_DNA"/>
</dbReference>
<accession>A0ACC0JAG7</accession>
<organism evidence="1 2">
    <name type="scientific">Choristoneura fumiferana</name>
    <name type="common">Spruce budworm moth</name>
    <name type="synonym">Archips fumiferana</name>
    <dbReference type="NCBI Taxonomy" id="7141"/>
    <lineage>
        <taxon>Eukaryota</taxon>
        <taxon>Metazoa</taxon>
        <taxon>Ecdysozoa</taxon>
        <taxon>Arthropoda</taxon>
        <taxon>Hexapoda</taxon>
        <taxon>Insecta</taxon>
        <taxon>Pterygota</taxon>
        <taxon>Neoptera</taxon>
        <taxon>Endopterygota</taxon>
        <taxon>Lepidoptera</taxon>
        <taxon>Glossata</taxon>
        <taxon>Ditrysia</taxon>
        <taxon>Tortricoidea</taxon>
        <taxon>Tortricidae</taxon>
        <taxon>Tortricinae</taxon>
        <taxon>Choristoneura</taxon>
    </lineage>
</organism>
<protein>
    <submittedName>
        <fullName evidence="1">Uncharacterized protein</fullName>
    </submittedName>
</protein>
<name>A0ACC0JAG7_CHOFU</name>
<evidence type="ECO:0000313" key="1">
    <source>
        <dbReference type="EMBL" id="KAI8421136.1"/>
    </source>
</evidence>
<comment type="caution">
    <text evidence="1">The sequence shown here is derived from an EMBL/GenBank/DDBJ whole genome shotgun (WGS) entry which is preliminary data.</text>
</comment>
<dbReference type="Proteomes" id="UP001064048">
    <property type="component" value="Chromosome 13"/>
</dbReference>